<feature type="compositionally biased region" description="Acidic residues" evidence="1">
    <location>
        <begin position="224"/>
        <end position="233"/>
    </location>
</feature>
<proteinExistence type="predicted"/>
<feature type="transmembrane region" description="Helical" evidence="2">
    <location>
        <begin position="6"/>
        <end position="27"/>
    </location>
</feature>
<protein>
    <submittedName>
        <fullName evidence="3">Uncharacterized protein</fullName>
    </submittedName>
</protein>
<dbReference type="AlphaFoldDB" id="A0A4R6UT19"/>
<dbReference type="Proteomes" id="UP000295375">
    <property type="component" value="Unassembled WGS sequence"/>
</dbReference>
<keyword evidence="2" id="KW-0812">Transmembrane</keyword>
<evidence type="ECO:0000256" key="2">
    <source>
        <dbReference type="SAM" id="Phobius"/>
    </source>
</evidence>
<sequence length="250" mass="27776">MSPSWLLILELTLPMAILVAIMAWLLFRRRGTAHIGAQALLKEIKANEEANRTALSRYLKDTLLMNAEEAEKHLTSIMAKRRQFFKAVLDSHLSPSSDSIGKLEKALSELTNAYHALTPAAAYGSPTEVMSSAHANDVQYLREENDRLKKEVSITLGTLNNIFSEYSAMLGEEGERKDMKVEDILAKMESMTQEVEPEPEPAEVAQAETVSAETAEPETHAPEGDDVSWDDAFAEAVRNLPSEDEDEDNK</sequence>
<keyword evidence="4" id="KW-1185">Reference proteome</keyword>
<evidence type="ECO:0000256" key="1">
    <source>
        <dbReference type="SAM" id="MobiDB-lite"/>
    </source>
</evidence>
<reference evidence="3 4" key="1">
    <citation type="submission" date="2019-03" db="EMBL/GenBank/DDBJ databases">
        <title>Genomic Encyclopedia of Type Strains, Phase IV (KMG-IV): sequencing the most valuable type-strain genomes for metagenomic binning, comparative biology and taxonomic classification.</title>
        <authorList>
            <person name="Goeker M."/>
        </authorList>
    </citation>
    <scope>NUCLEOTIDE SEQUENCE [LARGE SCALE GENOMIC DNA]</scope>
    <source>
        <strain evidence="3 4">DSM 103792</strain>
    </source>
</reference>
<dbReference type="RefSeq" id="WP_133587637.1">
    <property type="nucleotide sequence ID" value="NZ_CP037953.1"/>
</dbReference>
<keyword evidence="2" id="KW-0472">Membrane</keyword>
<organism evidence="3 4">
    <name type="scientific">Permianibacter aggregans</name>
    <dbReference type="NCBI Taxonomy" id="1510150"/>
    <lineage>
        <taxon>Bacteria</taxon>
        <taxon>Pseudomonadati</taxon>
        <taxon>Pseudomonadota</taxon>
        <taxon>Gammaproteobacteria</taxon>
        <taxon>Pseudomonadales</taxon>
        <taxon>Pseudomonadaceae</taxon>
        <taxon>Permianibacter</taxon>
    </lineage>
</organism>
<gene>
    <name evidence="3" type="ORF">EV696_102140</name>
</gene>
<accession>A0A4R6UT19</accession>
<feature type="region of interest" description="Disordered" evidence="1">
    <location>
        <begin position="191"/>
        <end position="250"/>
    </location>
</feature>
<dbReference type="EMBL" id="SNYM01000002">
    <property type="protein sequence ID" value="TDQ50458.1"/>
    <property type="molecule type" value="Genomic_DNA"/>
</dbReference>
<evidence type="ECO:0000313" key="3">
    <source>
        <dbReference type="EMBL" id="TDQ50458.1"/>
    </source>
</evidence>
<comment type="caution">
    <text evidence="3">The sequence shown here is derived from an EMBL/GenBank/DDBJ whole genome shotgun (WGS) entry which is preliminary data.</text>
</comment>
<feature type="compositionally biased region" description="Low complexity" evidence="1">
    <location>
        <begin position="202"/>
        <end position="214"/>
    </location>
</feature>
<name>A0A4R6UT19_9GAMM</name>
<evidence type="ECO:0000313" key="4">
    <source>
        <dbReference type="Proteomes" id="UP000295375"/>
    </source>
</evidence>
<dbReference type="OrthoDB" id="7067694at2"/>
<keyword evidence="2" id="KW-1133">Transmembrane helix</keyword>